<organism evidence="3 4">
    <name type="scientific">Saxophila tyrrhenica</name>
    <dbReference type="NCBI Taxonomy" id="1690608"/>
    <lineage>
        <taxon>Eukaryota</taxon>
        <taxon>Fungi</taxon>
        <taxon>Dikarya</taxon>
        <taxon>Ascomycota</taxon>
        <taxon>Pezizomycotina</taxon>
        <taxon>Dothideomycetes</taxon>
        <taxon>Dothideomycetidae</taxon>
        <taxon>Mycosphaerellales</taxon>
        <taxon>Extremaceae</taxon>
        <taxon>Saxophila</taxon>
    </lineage>
</organism>
<dbReference type="InterPro" id="IPR027911">
    <property type="entry name" value="DUF4604"/>
</dbReference>
<feature type="region of interest" description="Disordered" evidence="1">
    <location>
        <begin position="1"/>
        <end position="177"/>
    </location>
</feature>
<evidence type="ECO:0000256" key="1">
    <source>
        <dbReference type="SAM" id="MobiDB-lite"/>
    </source>
</evidence>
<feature type="domain" description="DUF4604" evidence="2">
    <location>
        <begin position="9"/>
        <end position="176"/>
    </location>
</feature>
<dbReference type="GeneID" id="89928550"/>
<feature type="compositionally biased region" description="Basic and acidic residues" evidence="1">
    <location>
        <begin position="1"/>
        <end position="12"/>
    </location>
</feature>
<keyword evidence="4" id="KW-1185">Reference proteome</keyword>
<sequence length="177" mass="19178">MAPDKIKSKDLSYESTLPPFLQRLHDQKAGRGDQDRHEQQIARPKRAKTHDDEDDPTVVDESGETVSMAELKKMESRGEGADGDGIVTGELKDDGELLASGALPDEDARQKADQKVTDGAATKKRKVAKVVGDDDEGQVEDGAKKKDGEQGEPATKKPAKKAKKSKPIKLAFNDDEG</sequence>
<accession>A0AAV9P848</accession>
<feature type="compositionally biased region" description="Basic and acidic residues" evidence="1">
    <location>
        <begin position="23"/>
        <end position="40"/>
    </location>
</feature>
<dbReference type="EMBL" id="JAVRRT010000011">
    <property type="protein sequence ID" value="KAK5167515.1"/>
    <property type="molecule type" value="Genomic_DNA"/>
</dbReference>
<evidence type="ECO:0000313" key="3">
    <source>
        <dbReference type="EMBL" id="KAK5167515.1"/>
    </source>
</evidence>
<proteinExistence type="predicted"/>
<feature type="compositionally biased region" description="Basic residues" evidence="1">
    <location>
        <begin position="157"/>
        <end position="167"/>
    </location>
</feature>
<dbReference type="RefSeq" id="XP_064657221.1">
    <property type="nucleotide sequence ID" value="XM_064804451.1"/>
</dbReference>
<gene>
    <name evidence="3" type="ORF">LTR77_007214</name>
</gene>
<feature type="compositionally biased region" description="Basic and acidic residues" evidence="1">
    <location>
        <begin position="70"/>
        <end position="80"/>
    </location>
</feature>
<protein>
    <recommendedName>
        <fullName evidence="2">DUF4604 domain-containing protein</fullName>
    </recommendedName>
</protein>
<dbReference type="Pfam" id="PF15377">
    <property type="entry name" value="DUF4604"/>
    <property type="match status" value="1"/>
</dbReference>
<dbReference type="Proteomes" id="UP001337655">
    <property type="component" value="Unassembled WGS sequence"/>
</dbReference>
<name>A0AAV9P848_9PEZI</name>
<feature type="compositionally biased region" description="Acidic residues" evidence="1">
    <location>
        <begin position="52"/>
        <end position="63"/>
    </location>
</feature>
<evidence type="ECO:0000259" key="2">
    <source>
        <dbReference type="Pfam" id="PF15377"/>
    </source>
</evidence>
<feature type="compositionally biased region" description="Basic and acidic residues" evidence="1">
    <location>
        <begin position="106"/>
        <end position="116"/>
    </location>
</feature>
<comment type="caution">
    <text evidence="3">The sequence shown here is derived from an EMBL/GenBank/DDBJ whole genome shotgun (WGS) entry which is preliminary data.</text>
</comment>
<reference evidence="3 4" key="1">
    <citation type="submission" date="2023-08" db="EMBL/GenBank/DDBJ databases">
        <title>Black Yeasts Isolated from many extreme environments.</title>
        <authorList>
            <person name="Coleine C."/>
            <person name="Stajich J.E."/>
            <person name="Selbmann L."/>
        </authorList>
    </citation>
    <scope>NUCLEOTIDE SEQUENCE [LARGE SCALE GENOMIC DNA]</scope>
    <source>
        <strain evidence="3 4">CCFEE 5935</strain>
    </source>
</reference>
<evidence type="ECO:0000313" key="4">
    <source>
        <dbReference type="Proteomes" id="UP001337655"/>
    </source>
</evidence>
<dbReference type="AlphaFoldDB" id="A0AAV9P848"/>